<dbReference type="Proteomes" id="UP000327013">
    <property type="component" value="Chromosome 4"/>
</dbReference>
<proteinExistence type="predicted"/>
<gene>
    <name evidence="1" type="ORF">FH972_010187</name>
</gene>
<protein>
    <submittedName>
        <fullName evidence="1">Uncharacterized protein</fullName>
    </submittedName>
</protein>
<reference evidence="1 2" key="1">
    <citation type="submission" date="2019-06" db="EMBL/GenBank/DDBJ databases">
        <title>A chromosomal-level reference genome of Carpinus fangiana (Coryloideae, Betulaceae).</title>
        <authorList>
            <person name="Yang X."/>
            <person name="Wang Z."/>
            <person name="Zhang L."/>
            <person name="Hao G."/>
            <person name="Liu J."/>
            <person name="Yang Y."/>
        </authorList>
    </citation>
    <scope>NUCLEOTIDE SEQUENCE [LARGE SCALE GENOMIC DNA]</scope>
    <source>
        <strain evidence="1">Cfa_2016G</strain>
        <tissue evidence="1">Leaf</tissue>
    </source>
</reference>
<keyword evidence="2" id="KW-1185">Reference proteome</keyword>
<evidence type="ECO:0000313" key="2">
    <source>
        <dbReference type="Proteomes" id="UP000327013"/>
    </source>
</evidence>
<name>A0A660KMK4_9ROSI</name>
<organism evidence="1 2">
    <name type="scientific">Carpinus fangiana</name>
    <dbReference type="NCBI Taxonomy" id="176857"/>
    <lineage>
        <taxon>Eukaryota</taxon>
        <taxon>Viridiplantae</taxon>
        <taxon>Streptophyta</taxon>
        <taxon>Embryophyta</taxon>
        <taxon>Tracheophyta</taxon>
        <taxon>Spermatophyta</taxon>
        <taxon>Magnoliopsida</taxon>
        <taxon>eudicotyledons</taxon>
        <taxon>Gunneridae</taxon>
        <taxon>Pentapetalae</taxon>
        <taxon>rosids</taxon>
        <taxon>fabids</taxon>
        <taxon>Fagales</taxon>
        <taxon>Betulaceae</taxon>
        <taxon>Carpinus</taxon>
    </lineage>
</organism>
<sequence>MAVLSTLKKCDAGYHFCRKEKKKAFFLESSYLLFLLRVLLSPEESPDGDFHSACLPCCTKSAQTS</sequence>
<dbReference type="EMBL" id="CM017324">
    <property type="protein sequence ID" value="KAE8037612.1"/>
    <property type="molecule type" value="Genomic_DNA"/>
</dbReference>
<accession>A0A660KMK4</accession>
<evidence type="ECO:0000313" key="1">
    <source>
        <dbReference type="EMBL" id="KAE8037612.1"/>
    </source>
</evidence>
<dbReference type="AlphaFoldDB" id="A0A660KMK4"/>